<dbReference type="AlphaFoldDB" id="A0A382QEP0"/>
<reference evidence="2" key="1">
    <citation type="submission" date="2018-05" db="EMBL/GenBank/DDBJ databases">
        <authorList>
            <person name="Lanie J.A."/>
            <person name="Ng W.-L."/>
            <person name="Kazmierczak K.M."/>
            <person name="Andrzejewski T.M."/>
            <person name="Davidsen T.M."/>
            <person name="Wayne K.J."/>
            <person name="Tettelin H."/>
            <person name="Glass J.I."/>
            <person name="Rusch D."/>
            <person name="Podicherti R."/>
            <person name="Tsui H.-C.T."/>
            <person name="Winkler M.E."/>
        </authorList>
    </citation>
    <scope>NUCLEOTIDE SEQUENCE</scope>
</reference>
<gene>
    <name evidence="2" type="ORF">METZ01_LOCUS336351</name>
</gene>
<evidence type="ECO:0000256" key="1">
    <source>
        <dbReference type="SAM" id="Phobius"/>
    </source>
</evidence>
<proteinExistence type="predicted"/>
<evidence type="ECO:0000313" key="2">
    <source>
        <dbReference type="EMBL" id="SVC83497.1"/>
    </source>
</evidence>
<keyword evidence="1" id="KW-0812">Transmembrane</keyword>
<dbReference type="EMBL" id="UINC01113711">
    <property type="protein sequence ID" value="SVC83497.1"/>
    <property type="molecule type" value="Genomic_DNA"/>
</dbReference>
<organism evidence="2">
    <name type="scientific">marine metagenome</name>
    <dbReference type="NCBI Taxonomy" id="408172"/>
    <lineage>
        <taxon>unclassified sequences</taxon>
        <taxon>metagenomes</taxon>
        <taxon>ecological metagenomes</taxon>
    </lineage>
</organism>
<sequence>MIKENILGQRTRKRKRIKNNSTSLFQEYNFEILVLGLFGLGFFLLWEKWNIKSITWRAVTSSTLSIATFLRNISVWVGDIISGVETSDIIGIVLILIAFILVLNRARNRIIDHHPNLSSCPKCDTDLRRTHRKLKHKIQGWFLICRIKRFKCRSCPFDGIAMVKGKK</sequence>
<feature type="transmembrane region" description="Helical" evidence="1">
    <location>
        <begin position="28"/>
        <end position="46"/>
    </location>
</feature>
<accession>A0A382QEP0</accession>
<keyword evidence="1" id="KW-1133">Transmembrane helix</keyword>
<keyword evidence="1" id="KW-0472">Membrane</keyword>
<protein>
    <submittedName>
        <fullName evidence="2">Uncharacterized protein</fullName>
    </submittedName>
</protein>
<name>A0A382QEP0_9ZZZZ</name>
<feature type="transmembrane region" description="Helical" evidence="1">
    <location>
        <begin position="89"/>
        <end position="106"/>
    </location>
</feature>